<dbReference type="CDD" id="cd06257">
    <property type="entry name" value="DnaJ"/>
    <property type="match status" value="1"/>
</dbReference>
<feature type="transmembrane region" description="Helical" evidence="2">
    <location>
        <begin position="113"/>
        <end position="129"/>
    </location>
</feature>
<dbReference type="Proteomes" id="UP000285258">
    <property type="component" value="Unassembled WGS sequence"/>
</dbReference>
<evidence type="ECO:0000313" key="4">
    <source>
        <dbReference type="EMBL" id="ROT92018.1"/>
    </source>
</evidence>
<dbReference type="AlphaFoldDB" id="A0A1Y4FUR4"/>
<accession>A0A1Y4FUR4</accession>
<keyword evidence="2" id="KW-0472">Membrane</keyword>
<dbReference type="InterPro" id="IPR001623">
    <property type="entry name" value="DnaJ_domain"/>
</dbReference>
<name>A0A1Y4FUR4_9ACTN</name>
<dbReference type="PROSITE" id="PS50076">
    <property type="entry name" value="DNAJ_2"/>
    <property type="match status" value="1"/>
</dbReference>
<feature type="domain" description="J" evidence="3">
    <location>
        <begin position="5"/>
        <end position="75"/>
    </location>
</feature>
<evidence type="ECO:0000313" key="5">
    <source>
        <dbReference type="Proteomes" id="UP000285258"/>
    </source>
</evidence>
<feature type="coiled-coil region" evidence="1">
    <location>
        <begin position="153"/>
        <end position="183"/>
    </location>
</feature>
<dbReference type="SUPFAM" id="SSF46565">
    <property type="entry name" value="Chaperone J-domain"/>
    <property type="match status" value="1"/>
</dbReference>
<sequence length="185" mass="20211">MNRTEALRILGLDEDATLADIKTAYKETAQILHPDRFATNKKLQDRATEQFKNLQEAYEYLTSGKGSRTKAGRTASATRAYGPGGRAEARLAGIAAARTQLVHQRDVVYDERRNGLVMAGVGAVVAILFRKPGPLLILATAGVTAVVWGIIQAVGAQRTIGTLNEHIDELKAEQRRLESELEDLE</sequence>
<dbReference type="Gene3D" id="1.10.287.110">
    <property type="entry name" value="DnaJ domain"/>
    <property type="match status" value="1"/>
</dbReference>
<comment type="caution">
    <text evidence="4">The sequence shown here is derived from an EMBL/GenBank/DDBJ whole genome shotgun (WGS) entry which is preliminary data.</text>
</comment>
<protein>
    <submittedName>
        <fullName evidence="4">J domain-containing protein</fullName>
    </submittedName>
</protein>
<dbReference type="PRINTS" id="PR00625">
    <property type="entry name" value="JDOMAIN"/>
</dbReference>
<dbReference type="RefSeq" id="WP_087191162.1">
    <property type="nucleotide sequence ID" value="NZ_CP168029.1"/>
</dbReference>
<keyword evidence="1" id="KW-0175">Coiled coil</keyword>
<dbReference type="EMBL" id="QIBW01000001">
    <property type="protein sequence ID" value="ROT92018.1"/>
    <property type="molecule type" value="Genomic_DNA"/>
</dbReference>
<evidence type="ECO:0000256" key="1">
    <source>
        <dbReference type="SAM" id="Coils"/>
    </source>
</evidence>
<keyword evidence="2" id="KW-0812">Transmembrane</keyword>
<dbReference type="InterPro" id="IPR036869">
    <property type="entry name" value="J_dom_sf"/>
</dbReference>
<proteinExistence type="predicted"/>
<dbReference type="PANTHER" id="PTHR43948:SF10">
    <property type="entry name" value="MRJ, ISOFORM E"/>
    <property type="match status" value="1"/>
</dbReference>
<keyword evidence="2" id="KW-1133">Transmembrane helix</keyword>
<feature type="transmembrane region" description="Helical" evidence="2">
    <location>
        <begin position="135"/>
        <end position="154"/>
    </location>
</feature>
<dbReference type="PANTHER" id="PTHR43948">
    <property type="entry name" value="DNAJ HOMOLOG SUBFAMILY B"/>
    <property type="match status" value="1"/>
</dbReference>
<organism evidence="4 5">
    <name type="scientific">Gordonibacter urolithinfaciens</name>
    <dbReference type="NCBI Taxonomy" id="1335613"/>
    <lineage>
        <taxon>Bacteria</taxon>
        <taxon>Bacillati</taxon>
        <taxon>Actinomycetota</taxon>
        <taxon>Coriobacteriia</taxon>
        <taxon>Eggerthellales</taxon>
        <taxon>Eggerthellaceae</taxon>
        <taxon>Gordonibacter</taxon>
    </lineage>
</organism>
<gene>
    <name evidence="4" type="ORF">DMP12_00460</name>
</gene>
<dbReference type="Pfam" id="PF00226">
    <property type="entry name" value="DnaJ"/>
    <property type="match status" value="1"/>
</dbReference>
<evidence type="ECO:0000256" key="2">
    <source>
        <dbReference type="SAM" id="Phobius"/>
    </source>
</evidence>
<reference evidence="5" key="1">
    <citation type="submission" date="2018-05" db="EMBL/GenBank/DDBJ databases">
        <title>Genome Sequencing of selected type strains of the family Eggerthellaceae.</title>
        <authorList>
            <person name="Danylec N."/>
            <person name="Stoll D.A."/>
            <person name="Doetsch A."/>
            <person name="Huch M."/>
        </authorList>
    </citation>
    <scope>NUCLEOTIDE SEQUENCE [LARGE SCALE GENOMIC DNA]</scope>
    <source>
        <strain evidence="5">DSM 27213</strain>
    </source>
</reference>
<evidence type="ECO:0000259" key="3">
    <source>
        <dbReference type="PROSITE" id="PS50076"/>
    </source>
</evidence>
<dbReference type="SMART" id="SM00271">
    <property type="entry name" value="DnaJ"/>
    <property type="match status" value="1"/>
</dbReference>